<dbReference type="PRINTS" id="PR00364">
    <property type="entry name" value="DISEASERSIST"/>
</dbReference>
<keyword evidence="2" id="KW-0479">Metal-binding</keyword>
<dbReference type="GO" id="GO:0008270">
    <property type="term" value="F:zinc ion binding"/>
    <property type="evidence" value="ECO:0007669"/>
    <property type="project" value="UniProtKB-KW"/>
</dbReference>
<dbReference type="Gene3D" id="1.20.5.4130">
    <property type="match status" value="1"/>
</dbReference>
<keyword evidence="4" id="KW-0547">Nucleotide-binding</keyword>
<dbReference type="InterPro" id="IPR057135">
    <property type="entry name" value="At4g27190-like_LRR"/>
</dbReference>
<comment type="caution">
    <text evidence="12">The sequence shown here is derived from an EMBL/GenBank/DDBJ whole genome shotgun (WGS) entry which is preliminary data.</text>
</comment>
<keyword evidence="8" id="KW-0067">ATP-binding</keyword>
<feature type="region of interest" description="Disordered" evidence="10">
    <location>
        <begin position="61"/>
        <end position="88"/>
    </location>
</feature>
<dbReference type="GO" id="GO:0006952">
    <property type="term" value="P:defense response"/>
    <property type="evidence" value="ECO:0007669"/>
    <property type="project" value="UniProtKB-KW"/>
</dbReference>
<keyword evidence="13" id="KW-1185">Reference proteome</keyword>
<dbReference type="InterPro" id="IPR027417">
    <property type="entry name" value="P-loop_NTPase"/>
</dbReference>
<evidence type="ECO:0000256" key="3">
    <source>
        <dbReference type="ARBA" id="ARBA00022737"/>
    </source>
</evidence>
<dbReference type="Gene3D" id="1.10.8.430">
    <property type="entry name" value="Helical domain of apoptotic protease-activating factors"/>
    <property type="match status" value="1"/>
</dbReference>
<evidence type="ECO:0000256" key="1">
    <source>
        <dbReference type="ARBA" id="ARBA00022614"/>
    </source>
</evidence>
<dbReference type="GO" id="GO:0005524">
    <property type="term" value="F:ATP binding"/>
    <property type="evidence" value="ECO:0007669"/>
    <property type="project" value="UniProtKB-KW"/>
</dbReference>
<dbReference type="InterPro" id="IPR003656">
    <property type="entry name" value="Znf_BED"/>
</dbReference>
<dbReference type="Proteomes" id="UP001459277">
    <property type="component" value="Unassembled WGS sequence"/>
</dbReference>
<evidence type="ECO:0000256" key="9">
    <source>
        <dbReference type="PROSITE-ProRule" id="PRU00027"/>
    </source>
</evidence>
<dbReference type="SUPFAM" id="SSF52540">
    <property type="entry name" value="P-loop containing nucleoside triphosphate hydrolases"/>
    <property type="match status" value="1"/>
</dbReference>
<dbReference type="GO" id="GO:0051707">
    <property type="term" value="P:response to other organism"/>
    <property type="evidence" value="ECO:0007669"/>
    <property type="project" value="UniProtKB-ARBA"/>
</dbReference>
<dbReference type="InterPro" id="IPR041118">
    <property type="entry name" value="Rx_N"/>
</dbReference>
<evidence type="ECO:0000313" key="12">
    <source>
        <dbReference type="EMBL" id="KAK9997737.1"/>
    </source>
</evidence>
<dbReference type="InterPro" id="IPR042197">
    <property type="entry name" value="Apaf_helical"/>
</dbReference>
<dbReference type="InterPro" id="IPR032675">
    <property type="entry name" value="LRR_dom_sf"/>
</dbReference>
<evidence type="ECO:0000256" key="2">
    <source>
        <dbReference type="ARBA" id="ARBA00022723"/>
    </source>
</evidence>
<evidence type="ECO:0000259" key="11">
    <source>
        <dbReference type="PROSITE" id="PS50808"/>
    </source>
</evidence>
<dbReference type="InterPro" id="IPR036388">
    <property type="entry name" value="WH-like_DNA-bd_sf"/>
</dbReference>
<feature type="domain" description="BED-type" evidence="11">
    <location>
        <begin position="3"/>
        <end position="57"/>
    </location>
</feature>
<evidence type="ECO:0000256" key="7">
    <source>
        <dbReference type="ARBA" id="ARBA00022833"/>
    </source>
</evidence>
<dbReference type="Pfam" id="PF23559">
    <property type="entry name" value="WHD_DRP"/>
    <property type="match status" value="1"/>
</dbReference>
<dbReference type="Pfam" id="PF25019">
    <property type="entry name" value="LRR_R13L1-DRL21"/>
    <property type="match status" value="2"/>
</dbReference>
<dbReference type="SUPFAM" id="SSF52058">
    <property type="entry name" value="L domain-like"/>
    <property type="match status" value="5"/>
</dbReference>
<reference evidence="12 13" key="1">
    <citation type="submission" date="2024-01" db="EMBL/GenBank/DDBJ databases">
        <title>A telomere-to-telomere, gap-free genome of sweet tea (Lithocarpus litseifolius).</title>
        <authorList>
            <person name="Zhou J."/>
        </authorList>
    </citation>
    <scope>NUCLEOTIDE SEQUENCE [LARGE SCALE GENOMIC DNA]</scope>
    <source>
        <strain evidence="12">Zhou-2022a</strain>
        <tissue evidence="12">Leaf</tissue>
    </source>
</reference>
<dbReference type="PANTHER" id="PTHR36766:SF70">
    <property type="entry name" value="DISEASE RESISTANCE PROTEIN RGA4"/>
    <property type="match status" value="1"/>
</dbReference>
<keyword evidence="3" id="KW-0677">Repeat</keyword>
<dbReference type="Pfam" id="PF00931">
    <property type="entry name" value="NB-ARC"/>
    <property type="match status" value="1"/>
</dbReference>
<dbReference type="EMBL" id="JAZDWU010000007">
    <property type="protein sequence ID" value="KAK9997737.1"/>
    <property type="molecule type" value="Genomic_DNA"/>
</dbReference>
<sequence length="2052" mass="232222">MGRERDQFWAYAVKVNGRFKCNFCGHDFPGGASRIKAHLAGVPGHDIKACNAVPLDVQNKAKATQKKREAQATQETNKKLKSASTSASKLKNKGKEEYMAEIVLNDVVDRLIANAFSLHASEYIGFESSFKAELKNLLETLFKIKFLLDDAQKRQSSGESARIWLMNLRGVAYDADNVLDKFSYESFWQEVQTQNLMLDQVRSFSFCNPNKVKTIKQLLDKIVHDATGFGLRMELVNSISKISLDMNIDPLLDDSEVVGREYDVTKMVNMLISSSNQQVISVLPIVGMAGLGKTTLAKLVYNNELIKKHFDVLAWVNVGKHFDVEGILREILKSLEEDFSYFEYDELLQIRAKKLRAIKYLLILDDVQDEDLEEWDSLKGYLSKYSSSIGNNIVVTTRSDNVAEIMKTHPEHQLEKLSKDDCWSIFKKRSFTNGRIPLDLDLEVIGREIAKRCGGVPLAARVLGGTMSFKCDKNKWLEIQNNKIWDLSDEDNSDIFPVLKLCFDHLPTPSLKRCFAYCAIFPKYYDIKKDEVIQYWMAEGFLELAKVDNMEMEDIGNMYFNILLATSFFQDARMDVYGNIISCKMHDLVHDFALLISKSESLILEGDPVDHVSSIQPLFVRFDSKTTPETSFSGDGFIKVRTLILENFNFDIMLPNFRCLRVLKLSSHGLPDSIEQLIHLRLLDIYQTTIEELPKSITKLYHLQTLRIEIRGYVTRFSFPEDLSNLIKLRHIHINGFVSYHKTPKNIRINGIVSYHKTPKNVRRLTCLQTLSIFTVGPDEGYHIKELGPLKNLRGKIRIKNLYYVKDEEEARSAKLKEKEIFKLGLYWDTPFLSRCMILGYPFSWHMYDKDEKVLEGLQPHPNLKSLTIYGYKGKKFPSWVGLSSLYHNLIEINLTYCGECEEVPTLGQLPCLRVLEIIMMKKVRCIGSEFYSYRDGSYRNTTTTLFPALRKLKLEGMETLEEWKDAKELTTADEVFPCLEELILLMCWKLRSLPGVPSVIQQLEIIGCGIDELPSGLQFCTSLQDFKIVGCPNLKSIPESLHTLSSLQNFVVYECPMLRSLPDVPSVIQQLEIIGCGIDELPSGLQFCTSLQDFKIVDCPNLKSIPESLHTFSSLQNFVVKKCPMLRSLPGVPSVIRYLEIMGCAIDELPSGLQFCTSLQDFRIVDCPNLKSIPESLHTFSSLQNFVVKKCPMLRSLPGIPSVIRYLEIMGCAIDELPSGLQFCTSLQDFKIVDCPNLKSIPESLHTFSSLQNFVVKKCPMLRSLPGIPSVIRYLEIMGCAIDELPSGLQFCTSLQDFKIVGCPNLKSIPESLHTLSSLQNFVVYECPMLRSLPDVPSVIQQLEIIGCGIDELPSGLQFCTSLQDFKIVDCPNLKSIPESLHTFSSLQNFVVKKCPMLRSLPGVPSVIRYLEIMGCAIDELPSGLQFCTSLQDFRIVDCPNLKSIPESLHTFSSLQNFVVKKCPMLRSLPGIPSVIRYLEIMGCAIDELPSGLQFCTSLQDFKIVDCPNLKSIPESLHTFSSLQNFVVKKCPMLRSLPGIPSVIRYLEIMGCAIDELPSGLQFCTSLQDFKIVGCPNLKSIPESLHTLSSLQNFVVYECPMLRSLPDVPSVIQQLEIIGCGIDELPSGLQFCTSLQDFKIVDCPNLKSIPESLHTFSSLQNFVVKKCPMLRSLPGVPSVIRYLEIMGCGIDELPSGLQFCTSLQDFEIVDCPNLKSIPESLHTCSSLQNFVVKECPMLRSLPGVPSVIQQLEIMDCGIDELPSGLQFCTSLQDFKIVDCPNLKSIPESLHTLSSLQNFVVYECPMLRSLPDVPSVIQQLEIMGCGIDELPSGLQFCKSLQYLKIQYCPNLKPIPDLGELFHSLINLKLSNSPYPRLKLSPREGHLKTLVIGDLNDFSILRYPSIQCSYASLKKLLLHGSPALNSLPNEIQPFTALEELQIQNFNGMEALPNWLRNLSCLQKLSLYYCKKLMYLPILHLTNLKHLHIDDCRNLEKRCAEGSGAEWCQIAHVPNIKINRIYIQRKDSEDYGYFDDFDDSDNEELDYFDVPESE</sequence>
<dbReference type="Gene3D" id="3.80.10.10">
    <property type="entry name" value="Ribonuclease Inhibitor"/>
    <property type="match status" value="8"/>
</dbReference>
<dbReference type="InterPro" id="IPR058922">
    <property type="entry name" value="WHD_DRP"/>
</dbReference>
<dbReference type="Gene3D" id="1.10.10.10">
    <property type="entry name" value="Winged helix-like DNA-binding domain superfamily/Winged helix DNA-binding domain"/>
    <property type="match status" value="1"/>
</dbReference>
<evidence type="ECO:0000256" key="8">
    <source>
        <dbReference type="ARBA" id="ARBA00022840"/>
    </source>
</evidence>
<evidence type="ECO:0000256" key="5">
    <source>
        <dbReference type="ARBA" id="ARBA00022771"/>
    </source>
</evidence>
<dbReference type="FunFam" id="1.10.10.10:FF:000322">
    <property type="entry name" value="Probable disease resistance protein At1g63360"/>
    <property type="match status" value="1"/>
</dbReference>
<dbReference type="Pfam" id="PF18052">
    <property type="entry name" value="Rx_N"/>
    <property type="match status" value="1"/>
</dbReference>
<dbReference type="PROSITE" id="PS50808">
    <property type="entry name" value="ZF_BED"/>
    <property type="match status" value="1"/>
</dbReference>
<keyword evidence="1" id="KW-0433">Leucine-rich repeat</keyword>
<dbReference type="InterPro" id="IPR002182">
    <property type="entry name" value="NB-ARC"/>
</dbReference>
<dbReference type="GO" id="GO:0003677">
    <property type="term" value="F:DNA binding"/>
    <property type="evidence" value="ECO:0007669"/>
    <property type="project" value="InterPro"/>
</dbReference>
<keyword evidence="6" id="KW-0611">Plant defense</keyword>
<gene>
    <name evidence="12" type="ORF">SO802_022423</name>
</gene>
<evidence type="ECO:0000256" key="10">
    <source>
        <dbReference type="SAM" id="MobiDB-lite"/>
    </source>
</evidence>
<accession>A0AAW2CHW6</accession>
<proteinExistence type="predicted"/>
<dbReference type="GO" id="GO:0043531">
    <property type="term" value="F:ADP binding"/>
    <property type="evidence" value="ECO:0007669"/>
    <property type="project" value="InterPro"/>
</dbReference>
<name>A0AAW2CHW6_9ROSI</name>
<evidence type="ECO:0000313" key="13">
    <source>
        <dbReference type="Proteomes" id="UP001459277"/>
    </source>
</evidence>
<protein>
    <recommendedName>
        <fullName evidence="11">BED-type domain-containing protein</fullName>
    </recommendedName>
</protein>
<evidence type="ECO:0000256" key="4">
    <source>
        <dbReference type="ARBA" id="ARBA00022741"/>
    </source>
</evidence>
<organism evidence="12 13">
    <name type="scientific">Lithocarpus litseifolius</name>
    <dbReference type="NCBI Taxonomy" id="425828"/>
    <lineage>
        <taxon>Eukaryota</taxon>
        <taxon>Viridiplantae</taxon>
        <taxon>Streptophyta</taxon>
        <taxon>Embryophyta</taxon>
        <taxon>Tracheophyta</taxon>
        <taxon>Spermatophyta</taxon>
        <taxon>Magnoliopsida</taxon>
        <taxon>eudicotyledons</taxon>
        <taxon>Gunneridae</taxon>
        <taxon>Pentapetalae</taxon>
        <taxon>rosids</taxon>
        <taxon>fabids</taxon>
        <taxon>Fagales</taxon>
        <taxon>Fagaceae</taxon>
        <taxon>Lithocarpus</taxon>
    </lineage>
</organism>
<dbReference type="Pfam" id="PF23247">
    <property type="entry name" value="LRR_RPS2"/>
    <property type="match status" value="3"/>
</dbReference>
<dbReference type="Gene3D" id="3.40.50.300">
    <property type="entry name" value="P-loop containing nucleotide triphosphate hydrolases"/>
    <property type="match status" value="1"/>
</dbReference>
<evidence type="ECO:0000256" key="6">
    <source>
        <dbReference type="ARBA" id="ARBA00022821"/>
    </source>
</evidence>
<keyword evidence="7" id="KW-0862">Zinc</keyword>
<dbReference type="PANTHER" id="PTHR36766">
    <property type="entry name" value="PLANT BROAD-SPECTRUM MILDEW RESISTANCE PROTEIN RPW8"/>
    <property type="match status" value="1"/>
</dbReference>
<keyword evidence="5 9" id="KW-0863">Zinc-finger</keyword>
<dbReference type="InterPro" id="IPR056789">
    <property type="entry name" value="LRR_R13L1-DRL21"/>
</dbReference>